<dbReference type="InterPro" id="IPR002941">
    <property type="entry name" value="DNA_methylase_N4/N6"/>
</dbReference>
<dbReference type="InterPro" id="IPR001091">
    <property type="entry name" value="RM_Methyltransferase"/>
</dbReference>
<keyword evidence="2 6" id="KW-0489">Methyltransferase</keyword>
<dbReference type="InterPro" id="IPR029063">
    <property type="entry name" value="SAM-dependent_MTases_sf"/>
</dbReference>
<protein>
    <recommendedName>
        <fullName evidence="4">Methyltransferase</fullName>
        <ecNumber evidence="4">2.1.1.-</ecNumber>
    </recommendedName>
</protein>
<organism evidence="6 7">
    <name type="scientific">Helicobacter ailurogastricus</name>
    <dbReference type="NCBI Taxonomy" id="1578720"/>
    <lineage>
        <taxon>Bacteria</taxon>
        <taxon>Pseudomonadati</taxon>
        <taxon>Campylobacterota</taxon>
        <taxon>Epsilonproteobacteria</taxon>
        <taxon>Campylobacterales</taxon>
        <taxon>Helicobacteraceae</taxon>
        <taxon>Helicobacter</taxon>
    </lineage>
</organism>
<dbReference type="SUPFAM" id="SSF53335">
    <property type="entry name" value="S-adenosyl-L-methionine-dependent methyltransferases"/>
    <property type="match status" value="1"/>
</dbReference>
<dbReference type="PROSITE" id="PS00092">
    <property type="entry name" value="N6_MTASE"/>
    <property type="match status" value="1"/>
</dbReference>
<dbReference type="GO" id="GO:0005737">
    <property type="term" value="C:cytoplasm"/>
    <property type="evidence" value="ECO:0007669"/>
    <property type="project" value="TreeGrafter"/>
</dbReference>
<evidence type="ECO:0000259" key="5">
    <source>
        <dbReference type="Pfam" id="PF01555"/>
    </source>
</evidence>
<dbReference type="Proteomes" id="UP000043437">
    <property type="component" value="Unassembled WGS sequence"/>
</dbReference>
<dbReference type="PANTHER" id="PTHR13370:SF3">
    <property type="entry name" value="TRNA (GUANINE(10)-N2)-METHYLTRANSFERASE HOMOLOG"/>
    <property type="match status" value="1"/>
</dbReference>
<evidence type="ECO:0000313" key="7">
    <source>
        <dbReference type="Proteomes" id="UP000043437"/>
    </source>
</evidence>
<dbReference type="GO" id="GO:0008170">
    <property type="term" value="F:N-methyltransferase activity"/>
    <property type="evidence" value="ECO:0007669"/>
    <property type="project" value="InterPro"/>
</dbReference>
<evidence type="ECO:0000256" key="3">
    <source>
        <dbReference type="ARBA" id="ARBA00022679"/>
    </source>
</evidence>
<dbReference type="EMBL" id="CDMG01000002">
    <property type="protein sequence ID" value="CRF52353.1"/>
    <property type="molecule type" value="Genomic_DNA"/>
</dbReference>
<dbReference type="InterPro" id="IPR002052">
    <property type="entry name" value="DNA_methylase_N6_adenine_CS"/>
</dbReference>
<dbReference type="EC" id="2.1.1.-" evidence="4"/>
<dbReference type="GeneID" id="82131491"/>
<name>A0A0K2Y0C6_9HELI</name>
<dbReference type="GO" id="GO:0009007">
    <property type="term" value="F:site-specific DNA-methyltransferase (adenine-specific) activity"/>
    <property type="evidence" value="ECO:0007669"/>
    <property type="project" value="TreeGrafter"/>
</dbReference>
<dbReference type="GO" id="GO:0032259">
    <property type="term" value="P:methylation"/>
    <property type="evidence" value="ECO:0007669"/>
    <property type="project" value="UniProtKB-KW"/>
</dbReference>
<evidence type="ECO:0000256" key="1">
    <source>
        <dbReference type="ARBA" id="ARBA00006594"/>
    </source>
</evidence>
<proteinExistence type="inferred from homology"/>
<dbReference type="Gene3D" id="3.40.50.150">
    <property type="entry name" value="Vaccinia Virus protein VP39"/>
    <property type="match status" value="1"/>
</dbReference>
<evidence type="ECO:0000256" key="2">
    <source>
        <dbReference type="ARBA" id="ARBA00022603"/>
    </source>
</evidence>
<gene>
    <name evidence="6" type="ORF">HAL07_04790</name>
</gene>
<accession>A0A0K2Y0C6</accession>
<dbReference type="PANTHER" id="PTHR13370">
    <property type="entry name" value="RNA METHYLASE-RELATED"/>
    <property type="match status" value="1"/>
</dbReference>
<evidence type="ECO:0000256" key="4">
    <source>
        <dbReference type="RuleBase" id="RU362026"/>
    </source>
</evidence>
<dbReference type="PRINTS" id="PR00508">
    <property type="entry name" value="S21N4MTFRASE"/>
</dbReference>
<dbReference type="RefSeq" id="WP_053944952.1">
    <property type="nucleotide sequence ID" value="NZ_CDMG01000002.1"/>
</dbReference>
<comment type="similarity">
    <text evidence="1 4">Belongs to the N(4)/N(6)-methyltransferase family.</text>
</comment>
<evidence type="ECO:0000313" key="6">
    <source>
        <dbReference type="EMBL" id="CRF52353.1"/>
    </source>
</evidence>
<sequence length="357" mass="39742">MQNTILQGDCATILTTLPSGSVDFIFADPPYFMQTQGELLRVGGAKFAGVAEEWDKFKDFTHYDSFSQAWLAECRRVLKTNGSICVIGSFQNIYRLGALMQDLGFWVINDIIWAKSNPVPNFNGTRLCNAHETLLWCAKDKKASFTFNYKTLKALNGGKQEKSIWEIPLCVGAERLKDSKGQKLHPTQKPERLLEKLLLMATKPGDLVLDPFVGTGTTGAVAKRLGRNFLGIEKDSHYIRAALARITSTPIKMDAFSRLECEKKPPKVPMKTLVDSGYLLVGQALCSPSGVEQCQILPSGQVQDSSGAVLSIHKMSAKLLNKINHNGWDYFYTHHKGQFIPLNDLRYLYAEGNNAKC</sequence>
<reference evidence="7" key="1">
    <citation type="submission" date="2014-12" db="EMBL/GenBank/DDBJ databases">
        <authorList>
            <person name="Jaenicke S."/>
        </authorList>
    </citation>
    <scope>NUCLEOTIDE SEQUENCE [LARGE SCALE GENOMIC DNA]</scope>
</reference>
<dbReference type="Pfam" id="PF01555">
    <property type="entry name" value="N6_N4_Mtase"/>
    <property type="match status" value="1"/>
</dbReference>
<feature type="domain" description="DNA methylase N-4/N-6" evidence="5">
    <location>
        <begin position="22"/>
        <end position="242"/>
    </location>
</feature>
<keyword evidence="3 6" id="KW-0808">Transferase</keyword>
<dbReference type="AlphaFoldDB" id="A0A0K2Y0C6"/>
<dbReference type="GO" id="GO:0003677">
    <property type="term" value="F:DNA binding"/>
    <property type="evidence" value="ECO:0007669"/>
    <property type="project" value="InterPro"/>
</dbReference>